<dbReference type="EMBL" id="JANJYI010000008">
    <property type="protein sequence ID" value="KAK2640613.1"/>
    <property type="molecule type" value="Genomic_DNA"/>
</dbReference>
<dbReference type="AlphaFoldDB" id="A0AAD9TRV6"/>
<proteinExistence type="predicted"/>
<name>A0AAD9TRV6_9ROSI</name>
<evidence type="ECO:0000313" key="2">
    <source>
        <dbReference type="Proteomes" id="UP001280121"/>
    </source>
</evidence>
<organism evidence="1 2">
    <name type="scientific">Dipteronia dyeriana</name>
    <dbReference type="NCBI Taxonomy" id="168575"/>
    <lineage>
        <taxon>Eukaryota</taxon>
        <taxon>Viridiplantae</taxon>
        <taxon>Streptophyta</taxon>
        <taxon>Embryophyta</taxon>
        <taxon>Tracheophyta</taxon>
        <taxon>Spermatophyta</taxon>
        <taxon>Magnoliopsida</taxon>
        <taxon>eudicotyledons</taxon>
        <taxon>Gunneridae</taxon>
        <taxon>Pentapetalae</taxon>
        <taxon>rosids</taxon>
        <taxon>malvids</taxon>
        <taxon>Sapindales</taxon>
        <taxon>Sapindaceae</taxon>
        <taxon>Hippocastanoideae</taxon>
        <taxon>Acereae</taxon>
        <taxon>Dipteronia</taxon>
    </lineage>
</organism>
<keyword evidence="2" id="KW-1185">Reference proteome</keyword>
<accession>A0AAD9TRV6</accession>
<sequence length="78" mass="8948">MAFRQVRNQLVNGKVTLPTTDIYAWAANFLKDFRENNRCDGIMSVVAPKSVLRWSAPSEGLFKINTYDALRLVDNVWD</sequence>
<protein>
    <submittedName>
        <fullName evidence="1">Uncharacterized protein</fullName>
    </submittedName>
</protein>
<dbReference type="Proteomes" id="UP001280121">
    <property type="component" value="Unassembled WGS sequence"/>
</dbReference>
<comment type="caution">
    <text evidence="1">The sequence shown here is derived from an EMBL/GenBank/DDBJ whole genome shotgun (WGS) entry which is preliminary data.</text>
</comment>
<reference evidence="1" key="1">
    <citation type="journal article" date="2023" name="Plant J.">
        <title>Genome sequences and population genomics provide insights into the demographic history, inbreeding, and mutation load of two 'living fossil' tree species of Dipteronia.</title>
        <authorList>
            <person name="Feng Y."/>
            <person name="Comes H.P."/>
            <person name="Chen J."/>
            <person name="Zhu S."/>
            <person name="Lu R."/>
            <person name="Zhang X."/>
            <person name="Li P."/>
            <person name="Qiu J."/>
            <person name="Olsen K.M."/>
            <person name="Qiu Y."/>
        </authorList>
    </citation>
    <scope>NUCLEOTIDE SEQUENCE</scope>
    <source>
        <strain evidence="1">KIB01</strain>
    </source>
</reference>
<evidence type="ECO:0000313" key="1">
    <source>
        <dbReference type="EMBL" id="KAK2640613.1"/>
    </source>
</evidence>
<gene>
    <name evidence="1" type="ORF">Ddye_028408</name>
</gene>